<protein>
    <submittedName>
        <fullName evidence="8">TonB-dependent receptor</fullName>
    </submittedName>
</protein>
<dbReference type="AlphaFoldDB" id="A0A8J6UFP0"/>
<dbReference type="InterPro" id="IPR037066">
    <property type="entry name" value="Plug_dom_sf"/>
</dbReference>
<evidence type="ECO:0000259" key="7">
    <source>
        <dbReference type="Pfam" id="PF07715"/>
    </source>
</evidence>
<evidence type="ECO:0000256" key="5">
    <source>
        <dbReference type="SAM" id="SignalP"/>
    </source>
</evidence>
<proteinExistence type="inferred from homology"/>
<dbReference type="Gene3D" id="2.170.130.10">
    <property type="entry name" value="TonB-dependent receptor, plug domain"/>
    <property type="match status" value="1"/>
</dbReference>
<evidence type="ECO:0000256" key="4">
    <source>
        <dbReference type="RuleBase" id="RU003357"/>
    </source>
</evidence>
<comment type="similarity">
    <text evidence="4">Belongs to the TonB-dependent receptor family.</text>
</comment>
<dbReference type="NCBIfam" id="TIGR01782">
    <property type="entry name" value="TonB-Xanth-Caul"/>
    <property type="match status" value="1"/>
</dbReference>
<evidence type="ECO:0000313" key="9">
    <source>
        <dbReference type="Proteomes" id="UP000638014"/>
    </source>
</evidence>
<organism evidence="8 9">
    <name type="scientific">Neiella litorisoli</name>
    <dbReference type="NCBI Taxonomy" id="2771431"/>
    <lineage>
        <taxon>Bacteria</taxon>
        <taxon>Pseudomonadati</taxon>
        <taxon>Pseudomonadota</taxon>
        <taxon>Gammaproteobacteria</taxon>
        <taxon>Alteromonadales</taxon>
        <taxon>Echinimonadaceae</taxon>
        <taxon>Neiella</taxon>
    </lineage>
</organism>
<dbReference type="SUPFAM" id="SSF56935">
    <property type="entry name" value="Porins"/>
    <property type="match status" value="1"/>
</dbReference>
<dbReference type="Gene3D" id="2.40.170.20">
    <property type="entry name" value="TonB-dependent receptor, beta-barrel domain"/>
    <property type="match status" value="1"/>
</dbReference>
<feature type="domain" description="TonB-dependent receptor plug" evidence="7">
    <location>
        <begin position="58"/>
        <end position="159"/>
    </location>
</feature>
<dbReference type="Proteomes" id="UP000638014">
    <property type="component" value="Unassembled WGS sequence"/>
</dbReference>
<dbReference type="InterPro" id="IPR012910">
    <property type="entry name" value="Plug_dom"/>
</dbReference>
<keyword evidence="4" id="KW-0798">TonB box</keyword>
<comment type="subcellular location">
    <subcellularLocation>
        <location evidence="1 4">Cell outer membrane</location>
    </subcellularLocation>
</comment>
<evidence type="ECO:0000259" key="6">
    <source>
        <dbReference type="Pfam" id="PF00593"/>
    </source>
</evidence>
<dbReference type="Pfam" id="PF00593">
    <property type="entry name" value="TonB_dep_Rec_b-barrel"/>
    <property type="match status" value="1"/>
</dbReference>
<dbReference type="Pfam" id="PF07715">
    <property type="entry name" value="Plug"/>
    <property type="match status" value="1"/>
</dbReference>
<dbReference type="PANTHER" id="PTHR40980:SF4">
    <property type="entry name" value="TONB-DEPENDENT RECEPTOR-LIKE BETA-BARREL DOMAIN-CONTAINING PROTEIN"/>
    <property type="match status" value="1"/>
</dbReference>
<gene>
    <name evidence="8" type="ORF">IC617_06175</name>
</gene>
<keyword evidence="2 4" id="KW-0472">Membrane</keyword>
<dbReference type="InterPro" id="IPR036942">
    <property type="entry name" value="Beta-barrel_TonB_sf"/>
</dbReference>
<keyword evidence="5" id="KW-0732">Signal</keyword>
<name>A0A8J6UFP0_9GAMM</name>
<comment type="caution">
    <text evidence="8">The sequence shown here is derived from an EMBL/GenBank/DDBJ whole genome shotgun (WGS) entry which is preliminary data.</text>
</comment>
<dbReference type="InterPro" id="IPR010104">
    <property type="entry name" value="TonB_rcpt_bac"/>
</dbReference>
<reference evidence="8" key="1">
    <citation type="submission" date="2020-09" db="EMBL/GenBank/DDBJ databases">
        <title>A novel bacterium of genus Neiella, isolated from South China Sea.</title>
        <authorList>
            <person name="Huang H."/>
            <person name="Mo K."/>
            <person name="Hu Y."/>
        </authorList>
    </citation>
    <scope>NUCLEOTIDE SEQUENCE</scope>
    <source>
        <strain evidence="8">HB171785</strain>
    </source>
</reference>
<dbReference type="PANTHER" id="PTHR40980">
    <property type="entry name" value="PLUG DOMAIN-CONTAINING PROTEIN"/>
    <property type="match status" value="1"/>
</dbReference>
<feature type="signal peptide" evidence="5">
    <location>
        <begin position="1"/>
        <end position="25"/>
    </location>
</feature>
<accession>A0A8J6UFP0</accession>
<keyword evidence="8" id="KW-0675">Receptor</keyword>
<feature type="chain" id="PRO_5035319780" evidence="5">
    <location>
        <begin position="26"/>
        <end position="1008"/>
    </location>
</feature>
<dbReference type="GO" id="GO:0009279">
    <property type="term" value="C:cell outer membrane"/>
    <property type="evidence" value="ECO:0007669"/>
    <property type="project" value="UniProtKB-SubCell"/>
</dbReference>
<evidence type="ECO:0000313" key="8">
    <source>
        <dbReference type="EMBL" id="MBD1389011.1"/>
    </source>
</evidence>
<dbReference type="RefSeq" id="WP_191144112.1">
    <property type="nucleotide sequence ID" value="NZ_JACXAF010000006.1"/>
</dbReference>
<keyword evidence="9" id="KW-1185">Reference proteome</keyword>
<dbReference type="InterPro" id="IPR000531">
    <property type="entry name" value="Beta-barrel_TonB"/>
</dbReference>
<evidence type="ECO:0000256" key="1">
    <source>
        <dbReference type="ARBA" id="ARBA00004442"/>
    </source>
</evidence>
<feature type="domain" description="TonB-dependent receptor-like beta-barrel" evidence="6">
    <location>
        <begin position="434"/>
        <end position="968"/>
    </location>
</feature>
<keyword evidence="3" id="KW-0998">Cell outer membrane</keyword>
<evidence type="ECO:0000256" key="3">
    <source>
        <dbReference type="ARBA" id="ARBA00023237"/>
    </source>
</evidence>
<dbReference type="EMBL" id="JACXAF010000006">
    <property type="protein sequence ID" value="MBD1389011.1"/>
    <property type="molecule type" value="Genomic_DNA"/>
</dbReference>
<sequence>MRRWKLNAISAALTLGYVMIPHAMAQEEAKQSDEEAVEVIQVKGIQYSDQQARLMEREKSQFSSVVSTDDLGNFVDQNVAESLRRLPGVSLQRSEGEGKFVNVRGLGPQFVAVNMNGAEMAGAGEDRKVGLDGIAGDSLGAIEVFKTLTPDMNLNSIGGAVNVKSISAYDRGGNSLKLKVQDSYNDLREKHSPKFTLDGTHLFADETIGIGFVASMEDRYTAVNEQRHHSTNTYRTIRQWDPNAIDEETGDLGVQVGDAILAPYQVETRQEVADRERDTVGLNLEFRPNDDNYFYVKGNYVRFTDEDVAYREYYRFDKADKDNEIMFVDAATKEFVVTDAELQHQYFIQESEQKVKTFSIGGEHVFNDVWTLEYDYSKSRSREDSVDDRRVQFREQNIILYGQATQDEVFYEALSPEEVIAQYPTVDLAGFGSYDGDAANPDNWEFDNMFLEDSIRRDEIETFKADLTYTVDSDWLYYIKAGFAISERMNELDKNRWSFVPTTDGCTDTYAADSAELAECYNAIKISQDEVIAPVADGGLGYSTGIPKNSNFQYPFVDKKTLEYLTGLIGPTKYAVTGYSGDDDVVSFESSANDYKLTEDVNEVYVMAEFELHEDVTLITGVRYVDTEFSSNGNLALSNDEFAVGEGEGAELDVFVPMPQATITYSEYFPSAHLRWEADDDLLVRASIWTSYTRPTFKQNRAYAQFKNDIELCMPSTEEGVEPECYTDNENLGASAIDLQDFVLGPNNTLDLGNPNLVPMTATNFDASISWYESEDLFIEAAIFYKDIDDFIVDVQGYPARLDELPVTLPVGQVTEFIIAEDTELQNINTTINGDSAWVYGMELSYNQFFDWGGFVQSNLTVQDSEADLDSSIRDDSVPLPDQADVMGNLTVGWENDDWSFRLIGNYRSKVLEEIGSCPAEEHQSEGLSSWEACKSWTDKYHDEIKTLDFKAKWNVIDGMSIYFDAINITEHDDIRYYKGNALTGGKVLSQREEYGRTYQVGVNYKFY</sequence>
<evidence type="ECO:0000256" key="2">
    <source>
        <dbReference type="ARBA" id="ARBA00023136"/>
    </source>
</evidence>